<keyword evidence="2" id="KW-1185">Reference proteome</keyword>
<dbReference type="EMBL" id="SBKQ01000002">
    <property type="protein sequence ID" value="RXR34800.1"/>
    <property type="molecule type" value="Genomic_DNA"/>
</dbReference>
<comment type="caution">
    <text evidence="1">The sequence shown here is derived from an EMBL/GenBank/DDBJ whole genome shotgun (WGS) entry which is preliminary data.</text>
</comment>
<gene>
    <name evidence="1" type="ORF">EQG68_02505</name>
</gene>
<dbReference type="RefSeq" id="WP_129463207.1">
    <property type="nucleotide sequence ID" value="NZ_SBKQ01000002.1"/>
</dbReference>
<organism evidence="1 2">
    <name type="scientific">Flavobacterium piscinae</name>
    <dbReference type="NCBI Taxonomy" id="2506424"/>
    <lineage>
        <taxon>Bacteria</taxon>
        <taxon>Pseudomonadati</taxon>
        <taxon>Bacteroidota</taxon>
        <taxon>Flavobacteriia</taxon>
        <taxon>Flavobacteriales</taxon>
        <taxon>Flavobacteriaceae</taxon>
        <taxon>Flavobacterium</taxon>
    </lineage>
</organism>
<name>A0A4Q1KYI8_9FLAO</name>
<protein>
    <submittedName>
        <fullName evidence="1">Uncharacterized protein</fullName>
    </submittedName>
</protein>
<evidence type="ECO:0000313" key="1">
    <source>
        <dbReference type="EMBL" id="RXR34800.1"/>
    </source>
</evidence>
<proteinExistence type="predicted"/>
<evidence type="ECO:0000313" key="2">
    <source>
        <dbReference type="Proteomes" id="UP000289734"/>
    </source>
</evidence>
<accession>A0A4Q1KYI8</accession>
<dbReference type="OrthoDB" id="9892881at2"/>
<sequence>MKIIKEPKPKFEWLSHKDNPELKTDYSEFLTTRKIELENGKIEVEKGYYSVCISYQRKGVKPNFYTKFKADDFIFTFDELLELKKYIKKEYLDSFEFSFIQKFTEKENFIAISY</sequence>
<reference evidence="2" key="1">
    <citation type="submission" date="2019-01" db="EMBL/GenBank/DDBJ databases">
        <title>Cytophagaceae bacterium strain CAR-16.</title>
        <authorList>
            <person name="Chen W.-M."/>
        </authorList>
    </citation>
    <scope>NUCLEOTIDE SEQUENCE [LARGE SCALE GENOMIC DNA]</scope>
    <source>
        <strain evidence="2">ICH-30</strain>
    </source>
</reference>
<dbReference type="Proteomes" id="UP000289734">
    <property type="component" value="Unassembled WGS sequence"/>
</dbReference>
<dbReference type="AlphaFoldDB" id="A0A4Q1KYI8"/>